<feature type="region of interest" description="Disordered" evidence="1">
    <location>
        <begin position="65"/>
        <end position="89"/>
    </location>
</feature>
<sequence>MLRRMRWPLKGSRVRRVLAYSTRLSCLLLLLWILWCILATAPLNGGREVALPGPPGGVFAPSHEGSLSGPQLWKRSRSSASDGGSFAGRGPESAAVCQSSVCRFCDELQLNNTPDVLHPSVLEYLRRHVLIGVVTGSYEKFFRVDVGLCTWLGHVPAANLFVFTDAANTSDGRHGTWVETDTAPASQRMQKGMLRRTGYSVGWMRAQYRFFHAFSYFARLTGVGSEVSKGTAAYREVRWVIVVDDDSFLELRALSRFLHRRDLNEVARIAAGVEAPLLWERCNRPSGARLEDVAACLSLPERWRCLQQQLHGGDLLHPGSPALVVGSALWNATMHTLLNPATAAALAPLYVGDHGWGGAGHFMNIAALRNYAQKGEETCVRRYLIGKQLASDTALHRCIPLLGIHRGSDAVLSHCQARYLRERLLHGELVSMHAKRDMVQPTYLAMWRMRLYYQVLYHRNRTAYDLLMRVGACAYGYTCKLRSCRAAEDAAALSEFARLSNNATRMPAL</sequence>
<dbReference type="OMA" id="SENDTHM"/>
<dbReference type="RefSeq" id="XP_029241340.1">
    <property type="nucleotide sequence ID" value="XM_029378862.1"/>
</dbReference>
<name>A0A3R7NQM1_TRYRA</name>
<dbReference type="VEuPathDB" id="TriTrypDB:TRSC58_04715"/>
<dbReference type="Gene3D" id="3.90.550.50">
    <property type="match status" value="1"/>
</dbReference>
<evidence type="ECO:0000313" key="3">
    <source>
        <dbReference type="Proteomes" id="UP000283634"/>
    </source>
</evidence>
<comment type="caution">
    <text evidence="2">The sequence shown here is derived from an EMBL/GenBank/DDBJ whole genome shotgun (WGS) entry which is preliminary data.</text>
</comment>
<gene>
    <name evidence="2" type="ORF">TraAM80_01834</name>
</gene>
<protein>
    <submittedName>
        <fullName evidence="2">Uncharacterized protein</fullName>
    </submittedName>
</protein>
<reference evidence="2 3" key="1">
    <citation type="journal article" date="2018" name="BMC Genomics">
        <title>Genomic comparison of Trypanosoma conorhini and Trypanosoma rangeli to Trypanosoma cruzi strains of high and low virulence.</title>
        <authorList>
            <person name="Bradwell K.R."/>
            <person name="Koparde V.N."/>
            <person name="Matveyev A.V."/>
            <person name="Serrano M.G."/>
            <person name="Alves J.M."/>
            <person name="Parikh H."/>
            <person name="Huang B."/>
            <person name="Lee V."/>
            <person name="Espinosa-Alvarez O."/>
            <person name="Ortiz P.A."/>
            <person name="Costa-Martins A.G."/>
            <person name="Teixeira M.M."/>
            <person name="Buck G.A."/>
        </authorList>
    </citation>
    <scope>NUCLEOTIDE SEQUENCE [LARGE SCALE GENOMIC DNA]</scope>
    <source>
        <strain evidence="2 3">AM80</strain>
    </source>
</reference>
<dbReference type="AlphaFoldDB" id="A0A3R7NQM1"/>
<keyword evidence="3" id="KW-1185">Reference proteome</keyword>
<evidence type="ECO:0000256" key="1">
    <source>
        <dbReference type="SAM" id="MobiDB-lite"/>
    </source>
</evidence>
<organism evidence="2 3">
    <name type="scientific">Trypanosoma rangeli</name>
    <dbReference type="NCBI Taxonomy" id="5698"/>
    <lineage>
        <taxon>Eukaryota</taxon>
        <taxon>Discoba</taxon>
        <taxon>Euglenozoa</taxon>
        <taxon>Kinetoplastea</taxon>
        <taxon>Metakinetoplastina</taxon>
        <taxon>Trypanosomatida</taxon>
        <taxon>Trypanosomatidae</taxon>
        <taxon>Trypanosoma</taxon>
        <taxon>Herpetosoma</taxon>
    </lineage>
</organism>
<accession>A0A3R7NQM1</accession>
<dbReference type="EMBL" id="MKGL01000037">
    <property type="protein sequence ID" value="RNF10085.1"/>
    <property type="molecule type" value="Genomic_DNA"/>
</dbReference>
<dbReference type="GeneID" id="40325767"/>
<dbReference type="Proteomes" id="UP000283634">
    <property type="component" value="Unassembled WGS sequence"/>
</dbReference>
<dbReference type="OrthoDB" id="240306at2759"/>
<proteinExistence type="predicted"/>
<evidence type="ECO:0000313" key="2">
    <source>
        <dbReference type="EMBL" id="RNF10085.1"/>
    </source>
</evidence>